<organism evidence="8 11">
    <name type="scientific">Capnocytophaga canimorsus</name>
    <dbReference type="NCBI Taxonomy" id="28188"/>
    <lineage>
        <taxon>Bacteria</taxon>
        <taxon>Pseudomonadati</taxon>
        <taxon>Bacteroidota</taxon>
        <taxon>Flavobacteriia</taxon>
        <taxon>Flavobacteriales</taxon>
        <taxon>Flavobacteriaceae</taxon>
        <taxon>Capnocytophaga</taxon>
    </lineage>
</organism>
<gene>
    <name evidence="7 8" type="primary">murI</name>
    <name evidence="9" type="ORF">CCAN11_1890015</name>
    <name evidence="8" type="ORF">CCAN12_410006</name>
</gene>
<feature type="active site" description="Proton donor/acceptor" evidence="7">
    <location>
        <position position="75"/>
    </location>
</feature>
<evidence type="ECO:0000256" key="7">
    <source>
        <dbReference type="HAMAP-Rule" id="MF_00258"/>
    </source>
</evidence>
<dbReference type="UniPathway" id="UPA00219"/>
<feature type="active site" description="Proton donor/acceptor" evidence="7">
    <location>
        <position position="187"/>
    </location>
</feature>
<feature type="binding site" evidence="7">
    <location>
        <begin position="76"/>
        <end position="77"/>
    </location>
    <ligand>
        <name>substrate</name>
    </ligand>
</feature>
<evidence type="ECO:0000256" key="5">
    <source>
        <dbReference type="ARBA" id="ARBA00023235"/>
    </source>
</evidence>
<dbReference type="InterPro" id="IPR033134">
    <property type="entry name" value="Asp/Glu_racemase_AS_2"/>
</dbReference>
<dbReference type="PANTHER" id="PTHR21198:SF2">
    <property type="entry name" value="GLUTAMATE RACEMASE"/>
    <property type="match status" value="1"/>
</dbReference>
<proteinExistence type="inferred from homology"/>
<dbReference type="GO" id="GO:0008360">
    <property type="term" value="P:regulation of cell shape"/>
    <property type="evidence" value="ECO:0007669"/>
    <property type="project" value="UniProtKB-KW"/>
</dbReference>
<dbReference type="AlphaFoldDB" id="A0A0B7ILK5"/>
<dbReference type="EMBL" id="CDOE01000036">
    <property type="protein sequence ID" value="CEN33380.1"/>
    <property type="molecule type" value="Genomic_DNA"/>
</dbReference>
<dbReference type="OMA" id="WGDNSPP"/>
<dbReference type="Pfam" id="PF01177">
    <property type="entry name" value="Asp_Glu_race"/>
    <property type="match status" value="1"/>
</dbReference>
<dbReference type="Gene3D" id="3.40.50.1860">
    <property type="match status" value="2"/>
</dbReference>
<comment type="function">
    <text evidence="7">Provides the (R)-glutamate required for cell wall biosynthesis.</text>
</comment>
<keyword evidence="4 7" id="KW-0573">Peptidoglycan synthesis</keyword>
<comment type="similarity">
    <text evidence="7">Belongs to the aspartate/glutamate racemases family.</text>
</comment>
<protein>
    <recommendedName>
        <fullName evidence="2 7">Glutamate racemase</fullName>
        <ecNumber evidence="2 7">5.1.1.3</ecNumber>
    </recommendedName>
</protein>
<dbReference type="GO" id="GO:0008881">
    <property type="term" value="F:glutamate racemase activity"/>
    <property type="evidence" value="ECO:0007669"/>
    <property type="project" value="UniProtKB-UniRule"/>
</dbReference>
<dbReference type="InterPro" id="IPR018187">
    <property type="entry name" value="Asp/Glu_racemase_AS_1"/>
</dbReference>
<name>A0A0B7ILK5_9FLAO</name>
<evidence type="ECO:0000256" key="1">
    <source>
        <dbReference type="ARBA" id="ARBA00001602"/>
    </source>
</evidence>
<dbReference type="PROSITE" id="PS00924">
    <property type="entry name" value="ASP_GLU_RACEMASE_2"/>
    <property type="match status" value="1"/>
</dbReference>
<evidence type="ECO:0000256" key="6">
    <source>
        <dbReference type="ARBA" id="ARBA00023316"/>
    </source>
</evidence>
<dbReference type="SUPFAM" id="SSF53681">
    <property type="entry name" value="Aspartate/glutamate racemase"/>
    <property type="match status" value="2"/>
</dbReference>
<dbReference type="EC" id="5.1.1.3" evidence="2 7"/>
<dbReference type="InterPro" id="IPR004391">
    <property type="entry name" value="Glu_race"/>
</dbReference>
<keyword evidence="6 7" id="KW-0961">Cell wall biogenesis/degradation</keyword>
<evidence type="ECO:0000256" key="2">
    <source>
        <dbReference type="ARBA" id="ARBA00013090"/>
    </source>
</evidence>
<evidence type="ECO:0000313" key="11">
    <source>
        <dbReference type="Proteomes" id="UP000044026"/>
    </source>
</evidence>
<sequence>MMITENPIGLFDSGVGGTTIWREITSLMPLENTLFLADSANAPYGIKSKEQIIALSEKNTEYLLEQNSKIIVVACNTATTNAIAHLRSKYTVPFIGIEPAIKPAALQSRTKRVGVLATRGTLSSELFMKTSNDSVRKNGILLVEQVGEGLVSLIESGALESEETFRLLQKYLQPMLLQGIDYLVLGCTHYPYLLPQIRQIVPKNIQIIDSGYAVAKQTRNVMAQHKLLQKENKHPQHRWITNGNIEILRQFASENIRLEQQFF</sequence>
<feature type="binding site" evidence="7">
    <location>
        <begin position="12"/>
        <end position="13"/>
    </location>
    <ligand>
        <name>substrate</name>
    </ligand>
</feature>
<dbReference type="GeneID" id="69579437"/>
<dbReference type="RefSeq" id="WP_013997018.1">
    <property type="nucleotide sequence ID" value="NZ_BQMG01000026.1"/>
</dbReference>
<evidence type="ECO:0000256" key="3">
    <source>
        <dbReference type="ARBA" id="ARBA00022960"/>
    </source>
</evidence>
<dbReference type="Proteomes" id="UP000039370">
    <property type="component" value="Unassembled WGS sequence"/>
</dbReference>
<dbReference type="GO" id="GO:0009252">
    <property type="term" value="P:peptidoglycan biosynthetic process"/>
    <property type="evidence" value="ECO:0007669"/>
    <property type="project" value="UniProtKB-UniRule"/>
</dbReference>
<dbReference type="PANTHER" id="PTHR21198">
    <property type="entry name" value="GLUTAMATE RACEMASE"/>
    <property type="match status" value="1"/>
</dbReference>
<dbReference type="EMBL" id="CDOK01000100">
    <property type="protein sequence ID" value="CEN49154.1"/>
    <property type="molecule type" value="Genomic_DNA"/>
</dbReference>
<dbReference type="PROSITE" id="PS00923">
    <property type="entry name" value="ASP_GLU_RACEMASE_1"/>
    <property type="match status" value="1"/>
</dbReference>
<reference evidence="10 11" key="1">
    <citation type="submission" date="2015-01" db="EMBL/GenBank/DDBJ databases">
        <authorList>
            <person name="MANFREDI Pablo"/>
        </authorList>
    </citation>
    <scope>NUCLEOTIDE SEQUENCE [LARGE SCALE GENOMIC DNA]</scope>
    <source>
        <strain evidence="9 10">Cc11</strain>
        <strain evidence="8 11">Cc12</strain>
    </source>
</reference>
<dbReference type="NCBIfam" id="TIGR00067">
    <property type="entry name" value="glut_race"/>
    <property type="match status" value="1"/>
</dbReference>
<evidence type="ECO:0000313" key="10">
    <source>
        <dbReference type="Proteomes" id="UP000039370"/>
    </source>
</evidence>
<evidence type="ECO:0000256" key="4">
    <source>
        <dbReference type="ARBA" id="ARBA00022984"/>
    </source>
</evidence>
<feature type="binding site" evidence="7">
    <location>
        <begin position="44"/>
        <end position="45"/>
    </location>
    <ligand>
        <name>substrate</name>
    </ligand>
</feature>
<keyword evidence="5 7" id="KW-0413">Isomerase</keyword>
<accession>A0A0B7ILK5</accession>
<evidence type="ECO:0000313" key="8">
    <source>
        <dbReference type="EMBL" id="CEN33380.1"/>
    </source>
</evidence>
<dbReference type="Proteomes" id="UP000044026">
    <property type="component" value="Unassembled WGS sequence"/>
</dbReference>
<dbReference type="GO" id="GO:0071555">
    <property type="term" value="P:cell wall organization"/>
    <property type="evidence" value="ECO:0007669"/>
    <property type="project" value="UniProtKB-KW"/>
</dbReference>
<dbReference type="InterPro" id="IPR001920">
    <property type="entry name" value="Asp/Glu_race"/>
</dbReference>
<evidence type="ECO:0000313" key="9">
    <source>
        <dbReference type="EMBL" id="CEN49154.1"/>
    </source>
</evidence>
<dbReference type="InterPro" id="IPR015942">
    <property type="entry name" value="Asp/Glu/hydantoin_racemase"/>
</dbReference>
<keyword evidence="3 7" id="KW-0133">Cell shape</keyword>
<comment type="catalytic activity">
    <reaction evidence="1 7">
        <text>L-glutamate = D-glutamate</text>
        <dbReference type="Rhea" id="RHEA:12813"/>
        <dbReference type="ChEBI" id="CHEBI:29985"/>
        <dbReference type="ChEBI" id="CHEBI:29986"/>
        <dbReference type="EC" id="5.1.1.3"/>
    </reaction>
</comment>
<dbReference type="HAMAP" id="MF_00258">
    <property type="entry name" value="Glu_racemase"/>
    <property type="match status" value="1"/>
</dbReference>
<feature type="binding site" evidence="7">
    <location>
        <begin position="188"/>
        <end position="189"/>
    </location>
    <ligand>
        <name>substrate</name>
    </ligand>
</feature>
<comment type="pathway">
    <text evidence="7">Cell wall biogenesis; peptidoglycan biosynthesis.</text>
</comment>